<dbReference type="Proteomes" id="UP000008281">
    <property type="component" value="Unassembled WGS sequence"/>
</dbReference>
<sequence>MRHILLLLALLSYIPVTQSITCTNDFTLVGNKCLRLFNTPTSRTNASRTCAEYAGNLDNFLLSAFVGNATDDDIWIGLYCFDKNVTNCLWDGGQGSAEVYNNFVSSRSEGNPFFGFYKCVYYKVGDPWNGHWLSADCKWLRYSFVCEIPTTFDDDCALNFNGSCYIPSEELINSTQSLGLDSVQKICQENDGDLISIHSANENRFILNYYEGLGLDSVLLGAVVTKHFFWMDDSHWDFSNIDHTNDEYGTCLKMALQNNITISKGSWYITPCDGSHYFMCKRPAGNSDLIHVPKVAKTPPSQCNKVLLMSGTFSSPTYPENCMYTLKTLDGQRIQITFQKFHVTNGYIEIVEEYQGAEVKQKFSGTNKNLRYKSLTNELKVLFITEDLENMDSEFVAKFFSVFENE</sequence>
<dbReference type="InterPro" id="IPR050976">
    <property type="entry name" value="Snaclec"/>
</dbReference>
<dbReference type="PANTHER" id="PTHR22991:SF43">
    <property type="entry name" value="C-TYPE LECTIN-RELATED"/>
    <property type="match status" value="1"/>
</dbReference>
<organism evidence="7">
    <name type="scientific">Caenorhabditis remanei</name>
    <name type="common">Caenorhabditis vulgaris</name>
    <dbReference type="NCBI Taxonomy" id="31234"/>
    <lineage>
        <taxon>Eukaryota</taxon>
        <taxon>Metazoa</taxon>
        <taxon>Ecdysozoa</taxon>
        <taxon>Nematoda</taxon>
        <taxon>Chromadorea</taxon>
        <taxon>Rhabditida</taxon>
        <taxon>Rhabditina</taxon>
        <taxon>Rhabditomorpha</taxon>
        <taxon>Rhabditoidea</taxon>
        <taxon>Rhabditidae</taxon>
        <taxon>Peloderinae</taxon>
        <taxon>Caenorhabditis</taxon>
    </lineage>
</organism>
<dbReference type="STRING" id="31234.E3N1A2"/>
<dbReference type="Pfam" id="PF00431">
    <property type="entry name" value="CUB"/>
    <property type="match status" value="1"/>
</dbReference>
<dbReference type="CDD" id="cd00037">
    <property type="entry name" value="CLECT"/>
    <property type="match status" value="2"/>
</dbReference>
<accession>E3N1A2</accession>
<dbReference type="HOGENOM" id="CLU_037161_0_0_1"/>
<dbReference type="Gene3D" id="3.10.100.10">
    <property type="entry name" value="Mannose-Binding Protein A, subunit A"/>
    <property type="match status" value="2"/>
</dbReference>
<dbReference type="InterPro" id="IPR016187">
    <property type="entry name" value="CTDL_fold"/>
</dbReference>
<feature type="signal peptide" evidence="3">
    <location>
        <begin position="1"/>
        <end position="19"/>
    </location>
</feature>
<dbReference type="InterPro" id="IPR000859">
    <property type="entry name" value="CUB_dom"/>
</dbReference>
<dbReference type="InterPro" id="IPR018378">
    <property type="entry name" value="C-type_lectin_CS"/>
</dbReference>
<dbReference type="EMBL" id="DS268508">
    <property type="protein sequence ID" value="EFO83266.1"/>
    <property type="molecule type" value="Genomic_DNA"/>
</dbReference>
<feature type="domain" description="C-type lectin" evidence="5">
    <location>
        <begin position="29"/>
        <end position="137"/>
    </location>
</feature>
<keyword evidence="1" id="KW-1015">Disulfide bond</keyword>
<dbReference type="AlphaFoldDB" id="E3N1A2"/>
<feature type="domain" description="C-type lectin" evidence="5">
    <location>
        <begin position="160"/>
        <end position="281"/>
    </location>
</feature>
<gene>
    <name evidence="6" type="ORF">CRE_13571</name>
</gene>
<comment type="caution">
    <text evidence="2">Lacks conserved residue(s) required for the propagation of feature annotation.</text>
</comment>
<dbReference type="Gene3D" id="2.60.120.290">
    <property type="entry name" value="Spermadhesin, CUB domain"/>
    <property type="match status" value="1"/>
</dbReference>
<evidence type="ECO:0000256" key="1">
    <source>
        <dbReference type="ARBA" id="ARBA00023157"/>
    </source>
</evidence>
<dbReference type="InParanoid" id="E3N1A2"/>
<proteinExistence type="predicted"/>
<feature type="domain" description="CUB" evidence="4">
    <location>
        <begin position="280"/>
        <end position="402"/>
    </location>
</feature>
<evidence type="ECO:0000256" key="3">
    <source>
        <dbReference type="SAM" id="SignalP"/>
    </source>
</evidence>
<dbReference type="PROSITE" id="PS00615">
    <property type="entry name" value="C_TYPE_LECTIN_1"/>
    <property type="match status" value="1"/>
</dbReference>
<dbReference type="SUPFAM" id="SSF56436">
    <property type="entry name" value="C-type lectin-like"/>
    <property type="match status" value="2"/>
</dbReference>
<dbReference type="SUPFAM" id="SSF49854">
    <property type="entry name" value="Spermadhesin, CUB domain"/>
    <property type="match status" value="1"/>
</dbReference>
<dbReference type="SMART" id="SM00042">
    <property type="entry name" value="CUB"/>
    <property type="match status" value="1"/>
</dbReference>
<dbReference type="InterPro" id="IPR016186">
    <property type="entry name" value="C-type_lectin-like/link_sf"/>
</dbReference>
<dbReference type="InterPro" id="IPR001304">
    <property type="entry name" value="C-type_lectin-like"/>
</dbReference>
<evidence type="ECO:0008006" key="8">
    <source>
        <dbReference type="Google" id="ProtNLM"/>
    </source>
</evidence>
<name>E3N1A2_CAERE</name>
<evidence type="ECO:0000256" key="2">
    <source>
        <dbReference type="PROSITE-ProRule" id="PRU00059"/>
    </source>
</evidence>
<dbReference type="CDD" id="cd00041">
    <property type="entry name" value="CUB"/>
    <property type="match status" value="1"/>
</dbReference>
<keyword evidence="3" id="KW-0732">Signal</keyword>
<dbReference type="OrthoDB" id="5865240at2759"/>
<evidence type="ECO:0000313" key="7">
    <source>
        <dbReference type="Proteomes" id="UP000008281"/>
    </source>
</evidence>
<dbReference type="PROSITE" id="PS01180">
    <property type="entry name" value="CUB"/>
    <property type="match status" value="1"/>
</dbReference>
<evidence type="ECO:0000313" key="6">
    <source>
        <dbReference type="EMBL" id="EFO83266.1"/>
    </source>
</evidence>
<reference evidence="6" key="1">
    <citation type="submission" date="2007-07" db="EMBL/GenBank/DDBJ databases">
        <title>PCAP assembly of the Caenorhabditis remanei genome.</title>
        <authorList>
            <consortium name="The Caenorhabditis remanei Sequencing Consortium"/>
            <person name="Wilson R.K."/>
        </authorList>
    </citation>
    <scope>NUCLEOTIDE SEQUENCE [LARGE SCALE GENOMIC DNA]</scope>
    <source>
        <strain evidence="6">PB4641</strain>
    </source>
</reference>
<dbReference type="Pfam" id="PF00059">
    <property type="entry name" value="Lectin_C"/>
    <property type="match status" value="1"/>
</dbReference>
<dbReference type="PANTHER" id="PTHR22991">
    <property type="entry name" value="PROTEIN CBG13490"/>
    <property type="match status" value="1"/>
</dbReference>
<dbReference type="PROSITE" id="PS50041">
    <property type="entry name" value="C_TYPE_LECTIN_2"/>
    <property type="match status" value="2"/>
</dbReference>
<protein>
    <recommendedName>
        <fullName evidence="8">C-type lectin domain-containing protein</fullName>
    </recommendedName>
</protein>
<dbReference type="SMART" id="SM00034">
    <property type="entry name" value="CLECT"/>
    <property type="match status" value="2"/>
</dbReference>
<dbReference type="eggNOG" id="KOG4297">
    <property type="taxonomic scope" value="Eukaryota"/>
</dbReference>
<evidence type="ECO:0000259" key="5">
    <source>
        <dbReference type="PROSITE" id="PS50041"/>
    </source>
</evidence>
<evidence type="ECO:0000259" key="4">
    <source>
        <dbReference type="PROSITE" id="PS01180"/>
    </source>
</evidence>
<keyword evidence="7" id="KW-1185">Reference proteome</keyword>
<dbReference type="InterPro" id="IPR035914">
    <property type="entry name" value="Sperma_CUB_dom_sf"/>
</dbReference>
<feature type="chain" id="PRO_5003177841" description="C-type lectin domain-containing protein" evidence="3">
    <location>
        <begin position="20"/>
        <end position="406"/>
    </location>
</feature>